<protein>
    <submittedName>
        <fullName evidence="3">Nucleotide-binding universal stress protein, UspA family</fullName>
    </submittedName>
</protein>
<dbReference type="SUPFAM" id="SSF52402">
    <property type="entry name" value="Adenine nucleotide alpha hydrolases-like"/>
    <property type="match status" value="1"/>
</dbReference>
<dbReference type="InterPro" id="IPR006016">
    <property type="entry name" value="UspA"/>
</dbReference>
<accession>A0A239BH18</accession>
<dbReference type="OrthoDB" id="9788959at2"/>
<dbReference type="Gene3D" id="3.40.50.12370">
    <property type="match status" value="1"/>
</dbReference>
<organism evidence="3 4">
    <name type="scientific">Dokdonia pacifica</name>
    <dbReference type="NCBI Taxonomy" id="1627892"/>
    <lineage>
        <taxon>Bacteria</taxon>
        <taxon>Pseudomonadati</taxon>
        <taxon>Bacteroidota</taxon>
        <taxon>Flavobacteriia</taxon>
        <taxon>Flavobacteriales</taxon>
        <taxon>Flavobacteriaceae</taxon>
        <taxon>Dokdonia</taxon>
    </lineage>
</organism>
<dbReference type="RefSeq" id="WP_089372795.1">
    <property type="nucleotide sequence ID" value="NZ_BMEP01000005.1"/>
</dbReference>
<comment type="similarity">
    <text evidence="1">Belongs to the universal stress protein A family.</text>
</comment>
<feature type="domain" description="UspA" evidence="2">
    <location>
        <begin position="1"/>
        <end position="146"/>
    </location>
</feature>
<dbReference type="EMBL" id="FZNY01000006">
    <property type="protein sequence ID" value="SNS07385.1"/>
    <property type="molecule type" value="Genomic_DNA"/>
</dbReference>
<keyword evidence="4" id="KW-1185">Reference proteome</keyword>
<dbReference type="AlphaFoldDB" id="A0A239BH18"/>
<dbReference type="Pfam" id="PF00582">
    <property type="entry name" value="Usp"/>
    <property type="match status" value="1"/>
</dbReference>
<evidence type="ECO:0000259" key="2">
    <source>
        <dbReference type="Pfam" id="PF00582"/>
    </source>
</evidence>
<name>A0A239BH18_9FLAO</name>
<proteinExistence type="inferred from homology"/>
<reference evidence="3 4" key="1">
    <citation type="submission" date="2017-06" db="EMBL/GenBank/DDBJ databases">
        <authorList>
            <person name="Kim H.J."/>
            <person name="Triplett B.A."/>
        </authorList>
    </citation>
    <scope>NUCLEOTIDE SEQUENCE [LARGE SCALE GENOMIC DNA]</scope>
    <source>
        <strain evidence="3 4">DSM 25597</strain>
    </source>
</reference>
<evidence type="ECO:0000313" key="3">
    <source>
        <dbReference type="EMBL" id="SNS07385.1"/>
    </source>
</evidence>
<evidence type="ECO:0000313" key="4">
    <source>
        <dbReference type="Proteomes" id="UP000198379"/>
    </source>
</evidence>
<sequence>MKNILILSNFEPHSINATTYAMHFFSGQSCHFYFLNIVKVWEYTTDNLITASEDETLYDTILSSSKTKLDTKIAFLKETYTHEDYTFTDLLDYDVFTDAVKQAVKNHDIDCIIMGSNGQSNFIEKIFGSHSTRVIRKVNCPVFIIPENYVYEPIHNALLVLDKDTTYTTHVFDKAFKIIDRKTTRVSVLRLSSSEPLYQKEEMHQIEKDFDQNNIPYFHLSQHTENKGKQLQVVDEVLKTDINIVRTSPTSFTSRILKNTGIDDLILKIEKPTIFLKN</sequence>
<dbReference type="CDD" id="cd00293">
    <property type="entry name" value="USP-like"/>
    <property type="match status" value="1"/>
</dbReference>
<dbReference type="PRINTS" id="PR01438">
    <property type="entry name" value="UNVRSLSTRESS"/>
</dbReference>
<dbReference type="Proteomes" id="UP000198379">
    <property type="component" value="Unassembled WGS sequence"/>
</dbReference>
<gene>
    <name evidence="3" type="ORF">SAMN06265376_106182</name>
</gene>
<evidence type="ECO:0000256" key="1">
    <source>
        <dbReference type="ARBA" id="ARBA00008791"/>
    </source>
</evidence>
<dbReference type="InterPro" id="IPR006015">
    <property type="entry name" value="Universal_stress_UspA"/>
</dbReference>
<dbReference type="PROSITE" id="PS51257">
    <property type="entry name" value="PROKAR_LIPOPROTEIN"/>
    <property type="match status" value="1"/>
</dbReference>